<gene>
    <name evidence="2" type="ORF">SAMN05444581_1463</name>
</gene>
<dbReference type="Proteomes" id="UP000198755">
    <property type="component" value="Unassembled WGS sequence"/>
</dbReference>
<dbReference type="PANTHER" id="PTHR43032:SF3">
    <property type="entry name" value="PROTEIN-METHIONINE-SULFOXIDE REDUCTASE CATALYTIC SUBUNIT MSRP"/>
    <property type="match status" value="1"/>
</dbReference>
<sequence length="313" mass="35786">MFVGRRPGWRLPDNDATPEAVFWSRREALALTASAGFSALARPQRSQAALPEYPPHTSRFGLSQPLTAEKYATSYNNYYEFDSGRARAPQAGSFKTKPWRVVIDGLVEEAQSFDLDDFLGKVPLEERLYRHRCVEGWAMAVPWIGFPLKVLVNLARPLGSAKYLRLESFMDPETAPGQKQFWYPWPYVEALTIAEADNELSFLVTGAYGKALLAQNGAPLRLATPWKYGFKSIKSIVRLSLTEERPITFWERQQPQEYGFWANVNPDVPHPRWSQAWERLLGTDERRPTKIWNGYGDYVASIYATLDKEPLFK</sequence>
<dbReference type="SUPFAM" id="SSF56524">
    <property type="entry name" value="Oxidoreductase molybdopterin-binding domain"/>
    <property type="match status" value="1"/>
</dbReference>
<dbReference type="InterPro" id="IPR000572">
    <property type="entry name" value="OxRdtase_Mopterin-bd_dom"/>
</dbReference>
<evidence type="ECO:0000313" key="2">
    <source>
        <dbReference type="EMBL" id="SFK89838.1"/>
    </source>
</evidence>
<dbReference type="Pfam" id="PF00174">
    <property type="entry name" value="Oxidored_molyb"/>
    <property type="match status" value="1"/>
</dbReference>
<dbReference type="NCBIfam" id="NF003767">
    <property type="entry name" value="PRK05363.1"/>
    <property type="match status" value="1"/>
</dbReference>
<name>A0A1I4D8B3_9HYPH</name>
<dbReference type="RefSeq" id="WP_091686813.1">
    <property type="nucleotide sequence ID" value="NZ_FOSN01000046.1"/>
</dbReference>
<proteinExistence type="predicted"/>
<dbReference type="OrthoDB" id="9795587at2"/>
<dbReference type="AlphaFoldDB" id="A0A1I4D8B3"/>
<feature type="domain" description="Oxidoreductase molybdopterin-binding" evidence="1">
    <location>
        <begin position="95"/>
        <end position="250"/>
    </location>
</feature>
<evidence type="ECO:0000313" key="3">
    <source>
        <dbReference type="Proteomes" id="UP000198755"/>
    </source>
</evidence>
<protein>
    <submittedName>
        <fullName evidence="2">Sulfoxide reductase catalytic subunit YedY</fullName>
    </submittedName>
</protein>
<dbReference type="InterPro" id="IPR036374">
    <property type="entry name" value="OxRdtase_Mopterin-bd_sf"/>
</dbReference>
<keyword evidence="3" id="KW-1185">Reference proteome</keyword>
<evidence type="ECO:0000259" key="1">
    <source>
        <dbReference type="Pfam" id="PF00174"/>
    </source>
</evidence>
<dbReference type="Gene3D" id="3.90.420.10">
    <property type="entry name" value="Oxidoreductase, molybdopterin-binding domain"/>
    <property type="match status" value="1"/>
</dbReference>
<reference evidence="2 3" key="1">
    <citation type="submission" date="2016-10" db="EMBL/GenBank/DDBJ databases">
        <authorList>
            <person name="de Groot N.N."/>
        </authorList>
    </citation>
    <scope>NUCLEOTIDE SEQUENCE [LARGE SCALE GENOMIC DNA]</scope>
    <source>
        <strain evidence="2 3">NE2</strain>
    </source>
</reference>
<dbReference type="PANTHER" id="PTHR43032">
    <property type="entry name" value="PROTEIN-METHIONINE-SULFOXIDE REDUCTASE"/>
    <property type="match status" value="1"/>
</dbReference>
<dbReference type="STRING" id="1612308.SAMN05444581_1463"/>
<organism evidence="2 3">
    <name type="scientific">Methylocapsa palsarum</name>
    <dbReference type="NCBI Taxonomy" id="1612308"/>
    <lineage>
        <taxon>Bacteria</taxon>
        <taxon>Pseudomonadati</taxon>
        <taxon>Pseudomonadota</taxon>
        <taxon>Alphaproteobacteria</taxon>
        <taxon>Hyphomicrobiales</taxon>
        <taxon>Beijerinckiaceae</taxon>
        <taxon>Methylocapsa</taxon>
    </lineage>
</organism>
<dbReference type="EMBL" id="FOSN01000046">
    <property type="protein sequence ID" value="SFK89838.1"/>
    <property type="molecule type" value="Genomic_DNA"/>
</dbReference>
<accession>A0A1I4D8B3</accession>